<reference evidence="1" key="2">
    <citation type="journal article" date="2007" name="Science">
        <title>Draft genome sequence of the sexually transmitted pathogen Trichomonas vaginalis.</title>
        <authorList>
            <person name="Carlton J.M."/>
            <person name="Hirt R.P."/>
            <person name="Silva J.C."/>
            <person name="Delcher A.L."/>
            <person name="Schatz M."/>
            <person name="Zhao Q."/>
            <person name="Wortman J.R."/>
            <person name="Bidwell S.L."/>
            <person name="Alsmark U.C.M."/>
            <person name="Besteiro S."/>
            <person name="Sicheritz-Ponten T."/>
            <person name="Noel C.J."/>
            <person name="Dacks J.B."/>
            <person name="Foster P.G."/>
            <person name="Simillion C."/>
            <person name="Van de Peer Y."/>
            <person name="Miranda-Saavedra D."/>
            <person name="Barton G.J."/>
            <person name="Westrop G.D."/>
            <person name="Mueller S."/>
            <person name="Dessi D."/>
            <person name="Fiori P.L."/>
            <person name="Ren Q."/>
            <person name="Paulsen I."/>
            <person name="Zhang H."/>
            <person name="Bastida-Corcuera F.D."/>
            <person name="Simoes-Barbosa A."/>
            <person name="Brown M.T."/>
            <person name="Hayes R.D."/>
            <person name="Mukherjee M."/>
            <person name="Okumura C.Y."/>
            <person name="Schneider R."/>
            <person name="Smith A.J."/>
            <person name="Vanacova S."/>
            <person name="Villalvazo M."/>
            <person name="Haas B.J."/>
            <person name="Pertea M."/>
            <person name="Feldblyum T.V."/>
            <person name="Utterback T.R."/>
            <person name="Shu C.L."/>
            <person name="Osoegawa K."/>
            <person name="de Jong P.J."/>
            <person name="Hrdy I."/>
            <person name="Horvathova L."/>
            <person name="Zubacova Z."/>
            <person name="Dolezal P."/>
            <person name="Malik S.B."/>
            <person name="Logsdon J.M. Jr."/>
            <person name="Henze K."/>
            <person name="Gupta A."/>
            <person name="Wang C.C."/>
            <person name="Dunne R.L."/>
            <person name="Upcroft J.A."/>
            <person name="Upcroft P."/>
            <person name="White O."/>
            <person name="Salzberg S.L."/>
            <person name="Tang P."/>
            <person name="Chiu C.-H."/>
            <person name="Lee Y.-S."/>
            <person name="Embley T.M."/>
            <person name="Coombs G.H."/>
            <person name="Mottram J.C."/>
            <person name="Tachezy J."/>
            <person name="Fraser-Liggett C.M."/>
            <person name="Johnson P.J."/>
        </authorList>
    </citation>
    <scope>NUCLEOTIDE SEQUENCE [LARGE SCALE GENOMIC DNA]</scope>
    <source>
        <strain evidence="1">G3</strain>
    </source>
</reference>
<dbReference type="SMR" id="A2E881"/>
<dbReference type="SUPFAM" id="SSF49373">
    <property type="entry name" value="Invasin/intimin cell-adhesion fragments"/>
    <property type="match status" value="1"/>
</dbReference>
<dbReference type="EMBL" id="DS113325">
    <property type="protein sequence ID" value="EAY11099.1"/>
    <property type="molecule type" value="Genomic_DNA"/>
</dbReference>
<dbReference type="InterPro" id="IPR008964">
    <property type="entry name" value="Invasin/intimin_cell_adhesion"/>
</dbReference>
<proteinExistence type="predicted"/>
<dbReference type="Proteomes" id="UP000001542">
    <property type="component" value="Unassembled WGS sequence"/>
</dbReference>
<dbReference type="KEGG" id="tva:4769050"/>
<organism evidence="1 2">
    <name type="scientific">Trichomonas vaginalis (strain ATCC PRA-98 / G3)</name>
    <dbReference type="NCBI Taxonomy" id="412133"/>
    <lineage>
        <taxon>Eukaryota</taxon>
        <taxon>Metamonada</taxon>
        <taxon>Parabasalia</taxon>
        <taxon>Trichomonadida</taxon>
        <taxon>Trichomonadidae</taxon>
        <taxon>Trichomonas</taxon>
    </lineage>
</organism>
<evidence type="ECO:0000313" key="2">
    <source>
        <dbReference type="Proteomes" id="UP000001542"/>
    </source>
</evidence>
<reference evidence="1" key="1">
    <citation type="submission" date="2006-10" db="EMBL/GenBank/DDBJ databases">
        <authorList>
            <person name="Amadeo P."/>
            <person name="Zhao Q."/>
            <person name="Wortman J."/>
            <person name="Fraser-Liggett C."/>
            <person name="Carlton J."/>
        </authorList>
    </citation>
    <scope>NUCLEOTIDE SEQUENCE</scope>
    <source>
        <strain evidence="1">G3</strain>
    </source>
</reference>
<dbReference type="PANTHER" id="PTHR23019:SF0">
    <property type="entry name" value="NUCLEAR PORE MEMBRANE GLYCOPROTEIN 210"/>
    <property type="match status" value="1"/>
</dbReference>
<dbReference type="InterPro" id="IPR045197">
    <property type="entry name" value="NUP210-like"/>
</dbReference>
<accession>A2E881</accession>
<dbReference type="RefSeq" id="XP_001323322.1">
    <property type="nucleotide sequence ID" value="XM_001323287.1"/>
</dbReference>
<dbReference type="OrthoDB" id="16413at2759"/>
<keyword evidence="2" id="KW-1185">Reference proteome</keyword>
<sequence length="520" mass="58273">MPKSLQVEPKNVTVIPIHNITLQENISIYDKSVTGVNVPITGGTGRYEVLPGSDATINGSELILMPSKANLERKVTVKDHFIDEYKATIVVRTESPSRLVIEGPDVCVVGTVVRFKPKVLSAFNNEIPTTFEDYTTSTPGLTHDYDNEWIITATSEGRIDIVMSALGLTGSKQLVILNKIMIELENVTMFPGETLIPRIIGAGSNDKVIFSTTDKDVANMDDNILRAVRAGRCVITARIEGKPILGEANLTIHVLLIKDFRIIQFPEHPYINSIIHLTPIFETDIGLVPPRTSNWIIEGNNQWEKLYDNTVIIRADHKGPITVNVTSHLESIEKDIEVDDKLELETPREISIPVNHPYTIKVKNNLTVSHSVLCNEKGLIVYENGTIIGSRPGRYVIKTEFKQQWQVTQVIISKPEELYLQTDATSILPIPLDINGQQYTEFSYDNLKYNESYEANLNNGRYTFDKVEEPTYVQFTFADGKNYAIKNTTLISHSMVYPEAPFVMKGASIQFTCAAKRPHI</sequence>
<dbReference type="AlphaFoldDB" id="A2E881"/>
<name>A2E881_TRIV3</name>
<dbReference type="PANTHER" id="PTHR23019">
    <property type="entry name" value="NUCLEAR PORE MEMBRANE GLYCOPROTEIN GP210-RELATED"/>
    <property type="match status" value="1"/>
</dbReference>
<dbReference type="VEuPathDB" id="TrichDB:TVAGG3_1027570"/>
<dbReference type="InParanoid" id="A2E881"/>
<protein>
    <submittedName>
        <fullName evidence="1">Uncharacterized protein</fullName>
    </submittedName>
</protein>
<evidence type="ECO:0000313" key="1">
    <source>
        <dbReference type="EMBL" id="EAY11099.1"/>
    </source>
</evidence>
<dbReference type="VEuPathDB" id="TrichDB:TVAG_358780"/>
<gene>
    <name evidence="1" type="ORF">TVAG_358780</name>
</gene>